<dbReference type="Proteomes" id="UP000000245">
    <property type="component" value="Chromosome"/>
</dbReference>
<dbReference type="eggNOG" id="ENOG5030ENV">
    <property type="taxonomic scope" value="Bacteria"/>
</dbReference>
<gene>
    <name evidence="1" type="ordered locus">Acry_0203</name>
</gene>
<evidence type="ECO:0000313" key="1">
    <source>
        <dbReference type="EMBL" id="ABQ29431.1"/>
    </source>
</evidence>
<proteinExistence type="predicted"/>
<name>A5FUZ9_ACICJ</name>
<reference evidence="1 2" key="1">
    <citation type="submission" date="2007-05" db="EMBL/GenBank/DDBJ databases">
        <title>Complete sequence of chromosome of Acidiphilium cryptum JF-5.</title>
        <authorList>
            <consortium name="US DOE Joint Genome Institute"/>
            <person name="Copeland A."/>
            <person name="Lucas S."/>
            <person name="Lapidus A."/>
            <person name="Barry K."/>
            <person name="Detter J.C."/>
            <person name="Glavina del Rio T."/>
            <person name="Hammon N."/>
            <person name="Israni S."/>
            <person name="Dalin E."/>
            <person name="Tice H."/>
            <person name="Pitluck S."/>
            <person name="Sims D."/>
            <person name="Brettin T."/>
            <person name="Bruce D."/>
            <person name="Han C."/>
            <person name="Schmutz J."/>
            <person name="Larimer F."/>
            <person name="Land M."/>
            <person name="Hauser L."/>
            <person name="Kyrpides N."/>
            <person name="Kim E."/>
            <person name="Magnuson T."/>
            <person name="Richardson P."/>
        </authorList>
    </citation>
    <scope>NUCLEOTIDE SEQUENCE [LARGE SCALE GENOMIC DNA]</scope>
    <source>
        <strain evidence="1 2">JF-5</strain>
    </source>
</reference>
<dbReference type="RefSeq" id="WP_011941350.1">
    <property type="nucleotide sequence ID" value="NC_009484.1"/>
</dbReference>
<evidence type="ECO:0000313" key="2">
    <source>
        <dbReference type="Proteomes" id="UP000000245"/>
    </source>
</evidence>
<sequence>MTTGAGVRAKGRGRGRGVLLPALAALATAQWPVLVHAASPAGFTIGLEPSYFTGRFGTRHTIHIYDLPLSITYRHRNLRLRVELPYIAVTGAGIVAGQSIIASTGSGAVRSGPGDMWLKAEYRLDRARGVRPSFEPYVKVKVPVASYAKGLGTGRFDEEAGLRMVWRAGTRVFPYLQLGYRIVGRLPALHLQNVVTFEPGVAVAVAPRQFLSVIVIGHTPIQKRRTAVASAILAYNLRMNFRWELQVYATRGLTSQSAAFGAGFGVMAHF</sequence>
<dbReference type="STRING" id="349163.Acry_0203"/>
<dbReference type="HOGENOM" id="CLU_093145_0_0_5"/>
<dbReference type="KEGG" id="acr:Acry_0203"/>
<keyword evidence="2" id="KW-1185">Reference proteome</keyword>
<evidence type="ECO:0008006" key="3">
    <source>
        <dbReference type="Google" id="ProtNLM"/>
    </source>
</evidence>
<protein>
    <recommendedName>
        <fullName evidence="3">Transporter</fullName>
    </recommendedName>
</protein>
<dbReference type="EMBL" id="CP000697">
    <property type="protein sequence ID" value="ABQ29431.1"/>
    <property type="molecule type" value="Genomic_DNA"/>
</dbReference>
<dbReference type="AlphaFoldDB" id="A5FUZ9"/>
<accession>A5FUZ9</accession>
<organism evidence="1 2">
    <name type="scientific">Acidiphilium cryptum (strain JF-5)</name>
    <dbReference type="NCBI Taxonomy" id="349163"/>
    <lineage>
        <taxon>Bacteria</taxon>
        <taxon>Pseudomonadati</taxon>
        <taxon>Pseudomonadota</taxon>
        <taxon>Alphaproteobacteria</taxon>
        <taxon>Acetobacterales</taxon>
        <taxon>Acidocellaceae</taxon>
        <taxon>Acidiphilium</taxon>
    </lineage>
</organism>